<keyword evidence="3" id="KW-1185">Reference proteome</keyword>
<dbReference type="KEGG" id="lck:HN018_05830"/>
<dbReference type="InterPro" id="IPR011037">
    <property type="entry name" value="Pyrv_Knase-like_insert_dom_sf"/>
</dbReference>
<dbReference type="PANTHER" id="PTHR14237:SF19">
    <property type="entry name" value="MITOCHONDRIAL AMIDOXIME REDUCING COMPONENT 1"/>
    <property type="match status" value="1"/>
</dbReference>
<dbReference type="PANTHER" id="PTHR14237">
    <property type="entry name" value="MOLYBDOPTERIN COFACTOR SULFURASE MOSC"/>
    <property type="match status" value="1"/>
</dbReference>
<dbReference type="GO" id="GO:0003824">
    <property type="term" value="F:catalytic activity"/>
    <property type="evidence" value="ECO:0007669"/>
    <property type="project" value="InterPro"/>
</dbReference>
<evidence type="ECO:0000259" key="1">
    <source>
        <dbReference type="PROSITE" id="PS51340"/>
    </source>
</evidence>
<dbReference type="InterPro" id="IPR005303">
    <property type="entry name" value="MOCOS_middle"/>
</dbReference>
<dbReference type="RefSeq" id="WP_171834619.1">
    <property type="nucleotide sequence ID" value="NZ_CP053708.1"/>
</dbReference>
<dbReference type="GO" id="GO:0030170">
    <property type="term" value="F:pyridoxal phosphate binding"/>
    <property type="evidence" value="ECO:0007669"/>
    <property type="project" value="InterPro"/>
</dbReference>
<accession>A0A6M8HMV9</accession>
<dbReference type="InterPro" id="IPR005302">
    <property type="entry name" value="MoCF_Sase_C"/>
</dbReference>
<dbReference type="Proteomes" id="UP000500767">
    <property type="component" value="Chromosome"/>
</dbReference>
<dbReference type="PROSITE" id="PS51340">
    <property type="entry name" value="MOSC"/>
    <property type="match status" value="1"/>
</dbReference>
<dbReference type="Pfam" id="PF03476">
    <property type="entry name" value="MOSC_N"/>
    <property type="match status" value="1"/>
</dbReference>
<evidence type="ECO:0000313" key="2">
    <source>
        <dbReference type="EMBL" id="QKE89631.1"/>
    </source>
</evidence>
<reference evidence="2 3" key="1">
    <citation type="journal article" date="2014" name="World J. Microbiol. Biotechnol.">
        <title>Biodiversity and physiological characteristics of Antarctic and Arctic lichens-associated bacteria.</title>
        <authorList>
            <person name="Lee Y.M."/>
            <person name="Kim E.H."/>
            <person name="Lee H.K."/>
            <person name="Hong S.G."/>
        </authorList>
    </citation>
    <scope>NUCLEOTIDE SEQUENCE [LARGE SCALE GENOMIC DNA]</scope>
    <source>
        <strain evidence="2 3">PAMC 26569</strain>
    </source>
</reference>
<feature type="domain" description="MOSC" evidence="1">
    <location>
        <begin position="123"/>
        <end position="265"/>
    </location>
</feature>
<sequence>MIDRVESLHVYPVKGMRGRSLVSTGVARHGIVHDRRWMVTDPDGAFLTQRQVARLAQFDARADEAGLTMRHGERSCLAAIPPKGADRITVTIWNDVMSAVRADAASEAWLSDALGRACRLAYMDDPDMRPIDPEFAEPADHVGFADGYPLLAANDASLASLNAALDHPVGMERFRPSVTISGLPAWSENSWLLLRIGTMMFRAPKPSTRCVVITRDQVTGETPHPGEPLRTLGRINRTEDGIVFGANLIPLAPGTLAVGDTVSVLQET</sequence>
<dbReference type="AlphaFoldDB" id="A0A6M8HMV9"/>
<dbReference type="SUPFAM" id="SSF141673">
    <property type="entry name" value="MOSC N-terminal domain-like"/>
    <property type="match status" value="1"/>
</dbReference>
<dbReference type="GO" id="GO:0030151">
    <property type="term" value="F:molybdenum ion binding"/>
    <property type="evidence" value="ECO:0007669"/>
    <property type="project" value="InterPro"/>
</dbReference>
<organism evidence="2 3">
    <name type="scientific">Lichenicola cladoniae</name>
    <dbReference type="NCBI Taxonomy" id="1484109"/>
    <lineage>
        <taxon>Bacteria</taxon>
        <taxon>Pseudomonadati</taxon>
        <taxon>Pseudomonadota</taxon>
        <taxon>Alphaproteobacteria</taxon>
        <taxon>Acetobacterales</taxon>
        <taxon>Acetobacteraceae</taxon>
        <taxon>Lichenicola</taxon>
    </lineage>
</organism>
<protein>
    <submittedName>
        <fullName evidence="2">MOSC domain-containing protein</fullName>
    </submittedName>
</protein>
<dbReference type="SUPFAM" id="SSF50800">
    <property type="entry name" value="PK beta-barrel domain-like"/>
    <property type="match status" value="1"/>
</dbReference>
<proteinExistence type="predicted"/>
<gene>
    <name evidence="2" type="ORF">HN018_05830</name>
</gene>
<evidence type="ECO:0000313" key="3">
    <source>
        <dbReference type="Proteomes" id="UP000500767"/>
    </source>
</evidence>
<dbReference type="Pfam" id="PF03473">
    <property type="entry name" value="MOSC"/>
    <property type="match status" value="1"/>
</dbReference>
<name>A0A6M8HMV9_9PROT</name>
<dbReference type="EMBL" id="CP053708">
    <property type="protein sequence ID" value="QKE89631.1"/>
    <property type="molecule type" value="Genomic_DNA"/>
</dbReference>